<dbReference type="AlphaFoldDB" id="A0A160SWC0"/>
<comment type="function">
    <text evidence="6">Catalyzes the 2'-O-methylation of the ribose of cytidine 1402 (C1402) in 16S rRNA.</text>
</comment>
<gene>
    <name evidence="6 8" type="primary">rsmI</name>
    <name evidence="8" type="ORF">BTSPAZIEG_0059</name>
</gene>
<name>A0A160SWC0_BUCTT</name>
<dbReference type="GO" id="GO:0070677">
    <property type="term" value="F:rRNA (cytosine-2'-O-)-methyltransferase activity"/>
    <property type="evidence" value="ECO:0007669"/>
    <property type="project" value="UniProtKB-UniRule"/>
</dbReference>
<evidence type="ECO:0000313" key="8">
    <source>
        <dbReference type="EMBL" id="CUR53042.1"/>
    </source>
</evidence>
<organism evidence="8 9">
    <name type="scientific">Buchnera aphidicola subsp. Tuberolachnus salignus</name>
    <dbReference type="NCBI Taxonomy" id="98804"/>
    <lineage>
        <taxon>Bacteria</taxon>
        <taxon>Pseudomonadati</taxon>
        <taxon>Pseudomonadota</taxon>
        <taxon>Gammaproteobacteria</taxon>
        <taxon>Enterobacterales</taxon>
        <taxon>Erwiniaceae</taxon>
        <taxon>Buchnera</taxon>
    </lineage>
</organism>
<dbReference type="Proteomes" id="UP000243633">
    <property type="component" value="Chromosome 1"/>
</dbReference>
<keyword evidence="1 6" id="KW-0963">Cytoplasm</keyword>
<keyword evidence="5 6" id="KW-0949">S-adenosyl-L-methionine</keyword>
<keyword evidence="3 6" id="KW-0489">Methyltransferase</keyword>
<comment type="subcellular location">
    <subcellularLocation>
        <location evidence="6">Cytoplasm</location>
    </subcellularLocation>
</comment>
<reference evidence="9" key="1">
    <citation type="submission" date="2015-10" db="EMBL/GenBank/DDBJ databases">
        <authorList>
            <person name="Manzano-Marin A."/>
            <person name="Manzano-Marin A."/>
        </authorList>
    </citation>
    <scope>NUCLEOTIDE SEQUENCE [LARGE SCALE GENOMIC DNA]</scope>
    <source>
        <strain evidence="9">BTs</strain>
    </source>
</reference>
<dbReference type="InterPro" id="IPR014776">
    <property type="entry name" value="4pyrrole_Mease_sub2"/>
</dbReference>
<evidence type="ECO:0000259" key="7">
    <source>
        <dbReference type="Pfam" id="PF00590"/>
    </source>
</evidence>
<dbReference type="STRING" id="98804.BTSPAZIEG_0059"/>
<dbReference type="PIRSF" id="PIRSF005917">
    <property type="entry name" value="MTase_YraL"/>
    <property type="match status" value="1"/>
</dbReference>
<dbReference type="PATRIC" id="fig|98804.3.peg.51"/>
<dbReference type="GO" id="GO:0005737">
    <property type="term" value="C:cytoplasm"/>
    <property type="evidence" value="ECO:0007669"/>
    <property type="project" value="UniProtKB-SubCell"/>
</dbReference>
<dbReference type="Gene3D" id="3.40.1010.10">
    <property type="entry name" value="Cobalt-precorrin-4 Transmethylase, Domain 1"/>
    <property type="match status" value="1"/>
</dbReference>
<dbReference type="InterPro" id="IPR014777">
    <property type="entry name" value="4pyrrole_Mease_sub1"/>
</dbReference>
<evidence type="ECO:0000256" key="5">
    <source>
        <dbReference type="ARBA" id="ARBA00022691"/>
    </source>
</evidence>
<dbReference type="NCBIfam" id="TIGR00096">
    <property type="entry name" value="16S rRNA (cytidine(1402)-2'-O)-methyltransferase"/>
    <property type="match status" value="1"/>
</dbReference>
<dbReference type="InterPro" id="IPR000878">
    <property type="entry name" value="4pyrrol_Mease"/>
</dbReference>
<keyword evidence="4 6" id="KW-0808">Transferase</keyword>
<keyword evidence="2 6" id="KW-0698">rRNA processing</keyword>
<dbReference type="PANTHER" id="PTHR46111">
    <property type="entry name" value="RIBOSOMAL RNA SMALL SUBUNIT METHYLTRANSFERASE I"/>
    <property type="match status" value="1"/>
</dbReference>
<sequence length="282" mass="32531">MGILYIIPTPIGNLQDISYRALHILKSVNLILSESIQHTLILLKKFSIKNIINTLNKHNEYQKTFQYVTKLLNGQNIALVSKAGTPLLNDPGYLLVNLAYKKKIRIVPVPGACAAITALSACNIQTTSFCYEGFFPSLSQERIKKIKKIKYETRTLIFYESPKRIMNTLKDLKKEIEITRKIMIARELTKIWEQILTGTLQEILLLLKNNLNWQKGEIVIIIEGYKNKKKNIISPKMKKIFNILLKEISFSNSIKIMNKIYGIKKNFLYNKMINKNTLNKVN</sequence>
<dbReference type="EC" id="2.1.1.198" evidence="6"/>
<feature type="domain" description="Tetrapyrrole methylase" evidence="7">
    <location>
        <begin position="4"/>
        <end position="203"/>
    </location>
</feature>
<dbReference type="SUPFAM" id="SSF53790">
    <property type="entry name" value="Tetrapyrrole methylase"/>
    <property type="match status" value="1"/>
</dbReference>
<dbReference type="HAMAP" id="MF_01877">
    <property type="entry name" value="16SrRNA_methyltr_I"/>
    <property type="match status" value="1"/>
</dbReference>
<accession>A0A160SWC0</accession>
<comment type="similarity">
    <text evidence="6">Belongs to the methyltransferase superfamily. RsmI family.</text>
</comment>
<dbReference type="EMBL" id="LN890285">
    <property type="protein sequence ID" value="CUR53042.1"/>
    <property type="molecule type" value="Genomic_DNA"/>
</dbReference>
<comment type="catalytic activity">
    <reaction evidence="6">
        <text>cytidine(1402) in 16S rRNA + S-adenosyl-L-methionine = 2'-O-methylcytidine(1402) in 16S rRNA + S-adenosyl-L-homocysteine + H(+)</text>
        <dbReference type="Rhea" id="RHEA:42924"/>
        <dbReference type="Rhea" id="RHEA-COMP:10285"/>
        <dbReference type="Rhea" id="RHEA-COMP:10286"/>
        <dbReference type="ChEBI" id="CHEBI:15378"/>
        <dbReference type="ChEBI" id="CHEBI:57856"/>
        <dbReference type="ChEBI" id="CHEBI:59789"/>
        <dbReference type="ChEBI" id="CHEBI:74495"/>
        <dbReference type="ChEBI" id="CHEBI:82748"/>
        <dbReference type="EC" id="2.1.1.198"/>
    </reaction>
</comment>
<dbReference type="InterPro" id="IPR008189">
    <property type="entry name" value="rRNA_ssu_MeTfrase_I"/>
</dbReference>
<dbReference type="OrthoDB" id="9809084at2"/>
<keyword evidence="9" id="KW-1185">Reference proteome</keyword>
<evidence type="ECO:0000256" key="6">
    <source>
        <dbReference type="HAMAP-Rule" id="MF_01877"/>
    </source>
</evidence>
<evidence type="ECO:0000256" key="4">
    <source>
        <dbReference type="ARBA" id="ARBA00022679"/>
    </source>
</evidence>
<dbReference type="InterPro" id="IPR035996">
    <property type="entry name" value="4pyrrol_Methylase_sf"/>
</dbReference>
<evidence type="ECO:0000313" key="9">
    <source>
        <dbReference type="Proteomes" id="UP000243633"/>
    </source>
</evidence>
<dbReference type="CDD" id="cd11648">
    <property type="entry name" value="RsmI"/>
    <property type="match status" value="1"/>
</dbReference>
<dbReference type="RefSeq" id="WP_075472330.1">
    <property type="nucleotide sequence ID" value="NZ_CP135003.1"/>
</dbReference>
<dbReference type="Pfam" id="PF00590">
    <property type="entry name" value="TP_methylase"/>
    <property type="match status" value="1"/>
</dbReference>
<evidence type="ECO:0000256" key="1">
    <source>
        <dbReference type="ARBA" id="ARBA00022490"/>
    </source>
</evidence>
<dbReference type="FunFam" id="3.30.950.10:FF:000002">
    <property type="entry name" value="Ribosomal RNA small subunit methyltransferase I"/>
    <property type="match status" value="1"/>
</dbReference>
<dbReference type="PANTHER" id="PTHR46111:SF1">
    <property type="entry name" value="RIBOSOMAL RNA SMALL SUBUNIT METHYLTRANSFERASE I"/>
    <property type="match status" value="1"/>
</dbReference>
<protein>
    <recommendedName>
        <fullName evidence="6">Ribosomal RNA small subunit methyltransferase I</fullName>
        <ecNumber evidence="6">2.1.1.198</ecNumber>
    </recommendedName>
    <alternativeName>
        <fullName evidence="6">16S rRNA 2'-O-ribose C1402 methyltransferase</fullName>
    </alternativeName>
    <alternativeName>
        <fullName evidence="6">rRNA (cytidine-2'-O-)-methyltransferase RsmI</fullName>
    </alternativeName>
</protein>
<evidence type="ECO:0000256" key="3">
    <source>
        <dbReference type="ARBA" id="ARBA00022603"/>
    </source>
</evidence>
<dbReference type="Gene3D" id="3.30.950.10">
    <property type="entry name" value="Methyltransferase, Cobalt-precorrin-4 Transmethylase, Domain 2"/>
    <property type="match status" value="1"/>
</dbReference>
<proteinExistence type="inferred from homology"/>
<evidence type="ECO:0000256" key="2">
    <source>
        <dbReference type="ARBA" id="ARBA00022552"/>
    </source>
</evidence>